<dbReference type="GO" id="GO:0004497">
    <property type="term" value="F:monooxygenase activity"/>
    <property type="evidence" value="ECO:0007669"/>
    <property type="project" value="UniProtKB-KW"/>
</dbReference>
<accession>A0ABW4C8N7</accession>
<reference evidence="4" key="1">
    <citation type="journal article" date="2019" name="Int. J. Syst. Evol. Microbiol.">
        <title>The Global Catalogue of Microorganisms (GCM) 10K type strain sequencing project: providing services to taxonomists for standard genome sequencing and annotation.</title>
        <authorList>
            <consortium name="The Broad Institute Genomics Platform"/>
            <consortium name="The Broad Institute Genome Sequencing Center for Infectious Disease"/>
            <person name="Wu L."/>
            <person name="Ma J."/>
        </authorList>
    </citation>
    <scope>NUCLEOTIDE SEQUENCE [LARGE SCALE GENOMIC DNA]</scope>
    <source>
        <strain evidence="4">S1</strain>
    </source>
</reference>
<dbReference type="PROSITE" id="PS51725">
    <property type="entry name" value="ABM"/>
    <property type="match status" value="1"/>
</dbReference>
<keyword evidence="3" id="KW-0560">Oxidoreductase</keyword>
<comment type="caution">
    <text evidence="3">The sequence shown here is derived from an EMBL/GenBank/DDBJ whole genome shotgun (WGS) entry which is preliminary data.</text>
</comment>
<dbReference type="PANTHER" id="PTHR34474:SF2">
    <property type="entry name" value="SIGNAL TRANSDUCTION PROTEIN TRAP"/>
    <property type="match status" value="1"/>
</dbReference>
<evidence type="ECO:0000256" key="1">
    <source>
        <dbReference type="SAM" id="MobiDB-lite"/>
    </source>
</evidence>
<dbReference type="PANTHER" id="PTHR34474">
    <property type="entry name" value="SIGNAL TRANSDUCTION PROTEIN TRAP"/>
    <property type="match status" value="1"/>
</dbReference>
<evidence type="ECO:0000313" key="4">
    <source>
        <dbReference type="Proteomes" id="UP001597282"/>
    </source>
</evidence>
<dbReference type="InterPro" id="IPR011008">
    <property type="entry name" value="Dimeric_a/b-barrel"/>
</dbReference>
<sequence length="97" mass="11110">MYQVNNRISVDSRERLQSLVERFRRAPESMKQVPGFISFRLLKAEDETYLVAETVFNSKEDFIRWTESEHFTQAHGGRKGSAPSQNSGAEGFEILIG</sequence>
<dbReference type="InterPro" id="IPR050404">
    <property type="entry name" value="Heme-degrading_MO"/>
</dbReference>
<feature type="domain" description="ABM" evidence="2">
    <location>
        <begin position="2"/>
        <end position="95"/>
    </location>
</feature>
<dbReference type="Pfam" id="PF03992">
    <property type="entry name" value="ABM"/>
    <property type="match status" value="1"/>
</dbReference>
<dbReference type="EC" id="1.14.-.-" evidence="3"/>
<dbReference type="RefSeq" id="WP_380164807.1">
    <property type="nucleotide sequence ID" value="NZ_JBHTNU010000007.1"/>
</dbReference>
<evidence type="ECO:0000313" key="3">
    <source>
        <dbReference type="EMBL" id="MFD1427102.1"/>
    </source>
</evidence>
<gene>
    <name evidence="3" type="ORF">ACFQ4Y_09210</name>
</gene>
<dbReference type="SUPFAM" id="SSF54909">
    <property type="entry name" value="Dimeric alpha+beta barrel"/>
    <property type="match status" value="1"/>
</dbReference>
<organism evidence="3 4">
    <name type="scientific">Kroppenstedtia sanguinis</name>
    <dbReference type="NCBI Taxonomy" id="1380684"/>
    <lineage>
        <taxon>Bacteria</taxon>
        <taxon>Bacillati</taxon>
        <taxon>Bacillota</taxon>
        <taxon>Bacilli</taxon>
        <taxon>Bacillales</taxon>
        <taxon>Thermoactinomycetaceae</taxon>
        <taxon>Kroppenstedtia</taxon>
    </lineage>
</organism>
<dbReference type="Proteomes" id="UP001597282">
    <property type="component" value="Unassembled WGS sequence"/>
</dbReference>
<keyword evidence="3" id="KW-0503">Monooxygenase</keyword>
<dbReference type="InterPro" id="IPR007138">
    <property type="entry name" value="ABM_dom"/>
</dbReference>
<protein>
    <submittedName>
        <fullName evidence="3">Antibiotic biosynthesis monooxygenase family protein</fullName>
        <ecNumber evidence="3">1.14.-.-</ecNumber>
    </submittedName>
</protein>
<proteinExistence type="predicted"/>
<dbReference type="EMBL" id="JBHTNU010000007">
    <property type="protein sequence ID" value="MFD1427102.1"/>
    <property type="molecule type" value="Genomic_DNA"/>
</dbReference>
<dbReference type="Gene3D" id="3.30.70.100">
    <property type="match status" value="1"/>
</dbReference>
<name>A0ABW4C8N7_9BACL</name>
<keyword evidence="4" id="KW-1185">Reference proteome</keyword>
<evidence type="ECO:0000259" key="2">
    <source>
        <dbReference type="PROSITE" id="PS51725"/>
    </source>
</evidence>
<feature type="region of interest" description="Disordered" evidence="1">
    <location>
        <begin position="72"/>
        <end position="97"/>
    </location>
</feature>